<evidence type="ECO:0000313" key="2">
    <source>
        <dbReference type="EMBL" id="MBL6902643.1"/>
    </source>
</evidence>
<dbReference type="GO" id="GO:0033739">
    <property type="term" value="F:preQ1 synthase activity"/>
    <property type="evidence" value="ECO:0007669"/>
    <property type="project" value="InterPro"/>
</dbReference>
<dbReference type="InterPro" id="IPR029139">
    <property type="entry name" value="QueF_N"/>
</dbReference>
<sequence length="249" mass="28765">MSRKYLGKRSKTIVFKDQFSILDPIDRGIEAAKYNNLTPSNFGIDIWNAYEFSYLDKDLNPHLNVLEIIIPSTSEKTVESKSMKLYLNSFYARSFINKQHILKIIEADLSNICNASVSVTFKKSFSKKPKSISLINSKLPFTESKNIYKFEAFRSLCPVTNQPDWAVIYLSFGSKVAIPWLVEYLSSFRETGEFHELCIDKIYSSIKNKFNLKKITVYGRFMRRGGIDINPIRSSSATNKFNNHREFSQ</sequence>
<dbReference type="InterPro" id="IPR050084">
    <property type="entry name" value="NADPH_dep_7-cyano-7-deazaG_red"/>
</dbReference>
<proteinExistence type="predicted"/>
<evidence type="ECO:0000259" key="1">
    <source>
        <dbReference type="Pfam" id="PF14819"/>
    </source>
</evidence>
<reference evidence="2" key="1">
    <citation type="submission" date="2020-10" db="EMBL/GenBank/DDBJ databases">
        <title>Microbiome of the Black Sea water column analyzed by genome centric metagenomics.</title>
        <authorList>
            <person name="Cabello-Yeves P.J."/>
            <person name="Callieri C."/>
            <person name="Picazo A."/>
            <person name="Mehrshad M."/>
            <person name="Haro-Moreno J.M."/>
            <person name="Roda-Garcia J."/>
            <person name="Dzembekova N."/>
            <person name="Slabakova V."/>
            <person name="Slabakova N."/>
            <person name="Moncheva S."/>
            <person name="Rodriguez-Valera F."/>
        </authorList>
    </citation>
    <scope>NUCLEOTIDE SEQUENCE</scope>
    <source>
        <strain evidence="2">BS30m-G43</strain>
    </source>
</reference>
<accession>A0A937JA25</accession>
<dbReference type="AlphaFoldDB" id="A0A937JA25"/>
<protein>
    <submittedName>
        <fullName evidence="2">7-cyano-7-deazaguanine reductase</fullName>
    </submittedName>
</protein>
<comment type="caution">
    <text evidence="2">The sequence shown here is derived from an EMBL/GenBank/DDBJ whole genome shotgun (WGS) entry which is preliminary data.</text>
</comment>
<dbReference type="InterPro" id="IPR029500">
    <property type="entry name" value="QueF"/>
</dbReference>
<name>A0A937JA25_9GAMM</name>
<gene>
    <name evidence="2" type="ORF">ISR29_00375</name>
</gene>
<organism evidence="2 3">
    <name type="scientific">SAR86 cluster bacterium</name>
    <dbReference type="NCBI Taxonomy" id="2030880"/>
    <lineage>
        <taxon>Bacteria</taxon>
        <taxon>Pseudomonadati</taxon>
        <taxon>Pseudomonadota</taxon>
        <taxon>Gammaproteobacteria</taxon>
        <taxon>SAR86 cluster</taxon>
    </lineage>
</organism>
<dbReference type="PANTHER" id="PTHR34354:SF1">
    <property type="entry name" value="NADPH-DEPENDENT 7-CYANO-7-DEAZAGUANINE REDUCTASE"/>
    <property type="match status" value="1"/>
</dbReference>
<dbReference type="Pfam" id="PF14819">
    <property type="entry name" value="QueF_N"/>
    <property type="match status" value="1"/>
</dbReference>
<feature type="domain" description="NADPH-dependent 7-cyano-7-deazaguanine reductase N-terminal" evidence="1">
    <location>
        <begin position="21"/>
        <end position="120"/>
    </location>
</feature>
<dbReference type="Gene3D" id="3.30.1130.10">
    <property type="match status" value="2"/>
</dbReference>
<dbReference type="SUPFAM" id="SSF55620">
    <property type="entry name" value="Tetrahydrobiopterin biosynthesis enzymes-like"/>
    <property type="match status" value="1"/>
</dbReference>
<dbReference type="PANTHER" id="PTHR34354">
    <property type="entry name" value="NADPH-DEPENDENT 7-CYANO-7-DEAZAGUANINE REDUCTASE"/>
    <property type="match status" value="1"/>
</dbReference>
<dbReference type="Pfam" id="PF14489">
    <property type="entry name" value="QueF"/>
    <property type="match status" value="1"/>
</dbReference>
<evidence type="ECO:0000313" key="3">
    <source>
        <dbReference type="Proteomes" id="UP000705230"/>
    </source>
</evidence>
<dbReference type="InterPro" id="IPR043133">
    <property type="entry name" value="GTP-CH-I_C/QueF"/>
</dbReference>
<dbReference type="GO" id="GO:0008616">
    <property type="term" value="P:tRNA queuosine(34) biosynthetic process"/>
    <property type="evidence" value="ECO:0007669"/>
    <property type="project" value="InterPro"/>
</dbReference>
<dbReference type="Proteomes" id="UP000705230">
    <property type="component" value="Unassembled WGS sequence"/>
</dbReference>
<dbReference type="EMBL" id="JADHSG010000001">
    <property type="protein sequence ID" value="MBL6902643.1"/>
    <property type="molecule type" value="Genomic_DNA"/>
</dbReference>